<dbReference type="EMBL" id="BMGZ01000001">
    <property type="protein sequence ID" value="GGH95844.1"/>
    <property type="molecule type" value="Genomic_DNA"/>
</dbReference>
<dbReference type="AlphaFoldDB" id="A0A8J3A6P0"/>
<evidence type="ECO:0000313" key="7">
    <source>
        <dbReference type="Proteomes" id="UP000818603"/>
    </source>
</evidence>
<dbReference type="GO" id="GO:0055085">
    <property type="term" value="P:transmembrane transport"/>
    <property type="evidence" value="ECO:0007669"/>
    <property type="project" value="InterPro"/>
</dbReference>
<dbReference type="InterPro" id="IPR026289">
    <property type="entry name" value="SBP_TakP-like"/>
</dbReference>
<keyword evidence="1" id="KW-0732">Signal</keyword>
<feature type="binding site" evidence="2">
    <location>
        <position position="206"/>
    </location>
    <ligand>
        <name>substrate</name>
    </ligand>
</feature>
<dbReference type="PIRSF" id="PIRSF039026">
    <property type="entry name" value="SiaP"/>
    <property type="match status" value="1"/>
</dbReference>
<keyword evidence="7" id="KW-1185">Reference proteome</keyword>
<dbReference type="InterPro" id="IPR018389">
    <property type="entry name" value="DctP_fam"/>
</dbReference>
<dbReference type="InterPro" id="IPR006311">
    <property type="entry name" value="TAT_signal"/>
</dbReference>
<dbReference type="PANTHER" id="PTHR33376">
    <property type="match status" value="1"/>
</dbReference>
<evidence type="ECO:0000256" key="2">
    <source>
        <dbReference type="PIRSR" id="PIRSR039026-1"/>
    </source>
</evidence>
<dbReference type="Pfam" id="PF03480">
    <property type="entry name" value="DctP"/>
    <property type="match status" value="1"/>
</dbReference>
<dbReference type="EMBL" id="VCJR02000001">
    <property type="protein sequence ID" value="NHK27573.1"/>
    <property type="molecule type" value="Genomic_DNA"/>
</dbReference>
<dbReference type="Proteomes" id="UP000621856">
    <property type="component" value="Unassembled WGS sequence"/>
</dbReference>
<dbReference type="InterPro" id="IPR038404">
    <property type="entry name" value="TRAP_DctP_sf"/>
</dbReference>
<evidence type="ECO:0000313" key="4">
    <source>
        <dbReference type="EMBL" id="GGH95844.1"/>
    </source>
</evidence>
<feature type="binding site" evidence="3">
    <location>
        <position position="243"/>
    </location>
    <ligand>
        <name>substrate</name>
    </ligand>
</feature>
<evidence type="ECO:0000256" key="3">
    <source>
        <dbReference type="PIRSR" id="PIRSR039026-2"/>
    </source>
</evidence>
<dbReference type="PROSITE" id="PS51318">
    <property type="entry name" value="TAT"/>
    <property type="match status" value="1"/>
</dbReference>
<keyword evidence="3" id="KW-0479">Metal-binding</keyword>
<proteinExistence type="predicted"/>
<reference evidence="4" key="3">
    <citation type="submission" date="2020-09" db="EMBL/GenBank/DDBJ databases">
        <authorList>
            <person name="Sun Q."/>
            <person name="Zhou Y."/>
        </authorList>
    </citation>
    <scope>NUCLEOTIDE SEQUENCE</scope>
    <source>
        <strain evidence="4">CGMCC 1.14984</strain>
    </source>
</reference>
<organism evidence="4 6">
    <name type="scientific">Aquisalinus luteolus</name>
    <dbReference type="NCBI Taxonomy" id="1566827"/>
    <lineage>
        <taxon>Bacteria</taxon>
        <taxon>Pseudomonadati</taxon>
        <taxon>Pseudomonadota</taxon>
        <taxon>Alphaproteobacteria</taxon>
        <taxon>Parvularculales</taxon>
        <taxon>Parvularculaceae</taxon>
        <taxon>Aquisalinus</taxon>
    </lineage>
</organism>
<dbReference type="GO" id="GO:0046872">
    <property type="term" value="F:metal ion binding"/>
    <property type="evidence" value="ECO:0007669"/>
    <property type="project" value="UniProtKB-KW"/>
</dbReference>
<dbReference type="Gene3D" id="3.40.190.10">
    <property type="entry name" value="Periplasmic binding protein-like II"/>
    <property type="match status" value="1"/>
</dbReference>
<comment type="caution">
    <text evidence="4">The sequence shown here is derived from an EMBL/GenBank/DDBJ whole genome shotgun (WGS) entry which is preliminary data.</text>
</comment>
<evidence type="ECO:0000313" key="6">
    <source>
        <dbReference type="Proteomes" id="UP000621856"/>
    </source>
</evidence>
<dbReference type="CDD" id="cd13604">
    <property type="entry name" value="PBP2_TRAP_ketoacid_lactate_like"/>
    <property type="match status" value="1"/>
</dbReference>
<feature type="binding site" evidence="3">
    <location>
        <position position="244"/>
    </location>
    <ligand>
        <name>Na(+)</name>
        <dbReference type="ChEBI" id="CHEBI:29101"/>
    </ligand>
</feature>
<reference evidence="5 7" key="2">
    <citation type="submission" date="2020-02" db="EMBL/GenBank/DDBJ databases">
        <title>Genome sequence of Parvularcula flava strain NH6-79.</title>
        <authorList>
            <person name="Abdul Karim M.H."/>
            <person name="Lam M.Q."/>
            <person name="Chen S.J."/>
            <person name="Yahya A."/>
            <person name="Shahir S."/>
            <person name="Shamsir M.S."/>
            <person name="Chong C.S."/>
        </authorList>
    </citation>
    <scope>NUCLEOTIDE SEQUENCE [LARGE SCALE GENOMIC DNA]</scope>
    <source>
        <strain evidence="5 7">NH6-79</strain>
    </source>
</reference>
<dbReference type="NCBIfam" id="NF037995">
    <property type="entry name" value="TRAP_S1"/>
    <property type="match status" value="1"/>
</dbReference>
<name>A0A8J3A6P0_9PROT</name>
<sequence length="392" mass="43010">MPKDESTPVENGRKPANVNRRKFMTAGALGTAALAAGCDCADRCNVSPATGGFANDGVAERELKMVTTWPRDFPGLGDGAEHVARNITEMSGGKMRVRLYAAGELVGAFDVFDAVAGGSADLYHGADYYWTSRSRAYPFFTAVPFGMTISEIMGWTEYGGGQALWDELAGKFNIKPFAAGNTGHQMGGWFRREINSLEDLRGLKIRMPGIGGEVMRRTGAASVTLPGNELYQALQSGTIDATEWVGPWNDLAFGFYREAKFYYWPGFHEPGAQLAVGMNLDLWNDLSLQEQSIVTNACRAANNQMIAQYAHNNAIGLKSLVEDHGVELREMPRDVMAALAENTKAVLEEIAAEDDISRRIYESYRDALNAGSRWNAISDEAYLQIRRNLFSL</sequence>
<dbReference type="SUPFAM" id="SSF53850">
    <property type="entry name" value="Periplasmic binding protein-like II"/>
    <property type="match status" value="1"/>
</dbReference>
<protein>
    <submittedName>
        <fullName evidence="4">C4-dicarboxylate ABC transporter</fullName>
    </submittedName>
    <submittedName>
        <fullName evidence="5">TRAP transporter substrate-binding protein</fullName>
    </submittedName>
</protein>
<feature type="binding site" evidence="3">
    <location>
        <position position="269"/>
    </location>
    <ligand>
        <name>substrate</name>
    </ligand>
</feature>
<dbReference type="Proteomes" id="UP000818603">
    <property type="component" value="Unassembled WGS sequence"/>
</dbReference>
<accession>A0A8J3A6P0</accession>
<dbReference type="RefSeq" id="WP_155138631.1">
    <property type="nucleotide sequence ID" value="NZ_BMGZ01000001.1"/>
</dbReference>
<feature type="binding site" evidence="2">
    <location>
        <position position="185"/>
    </location>
    <ligand>
        <name>substrate</name>
    </ligand>
</feature>
<dbReference type="GO" id="GO:0031317">
    <property type="term" value="C:tripartite ATP-independent periplasmic transporter complex"/>
    <property type="evidence" value="ECO:0007669"/>
    <property type="project" value="InterPro"/>
</dbReference>
<reference evidence="4" key="1">
    <citation type="journal article" date="2014" name="Int. J. Syst. Evol. Microbiol.">
        <title>Complete genome sequence of Corynebacterium casei LMG S-19264T (=DSM 44701T), isolated from a smear-ripened cheese.</title>
        <authorList>
            <consortium name="US DOE Joint Genome Institute (JGI-PGF)"/>
            <person name="Walter F."/>
            <person name="Albersmeier A."/>
            <person name="Kalinowski J."/>
            <person name="Ruckert C."/>
        </authorList>
    </citation>
    <scope>NUCLEOTIDE SEQUENCE</scope>
    <source>
        <strain evidence="4">CGMCC 1.14984</strain>
    </source>
</reference>
<evidence type="ECO:0000256" key="1">
    <source>
        <dbReference type="ARBA" id="ARBA00022729"/>
    </source>
</evidence>
<dbReference type="Gene3D" id="3.40.190.170">
    <property type="entry name" value="Bacterial extracellular solute-binding protein, family 7"/>
    <property type="match status" value="1"/>
</dbReference>
<gene>
    <name evidence="5" type="ORF">FF098_006625</name>
    <name evidence="4" type="ORF">GCM10011355_13340</name>
</gene>
<dbReference type="PANTHER" id="PTHR33376:SF5">
    <property type="entry name" value="EXTRACYTOPLASMIC SOLUTE RECEPTOR PROTEIN"/>
    <property type="match status" value="1"/>
</dbReference>
<evidence type="ECO:0000313" key="5">
    <source>
        <dbReference type="EMBL" id="NHK27573.1"/>
    </source>
</evidence>